<comment type="caution">
    <text evidence="1">The sequence shown here is derived from an EMBL/GenBank/DDBJ whole genome shotgun (WGS) entry which is preliminary data.</text>
</comment>
<dbReference type="EMBL" id="JAMSHJ010000003">
    <property type="protein sequence ID" value="KAI5425114.1"/>
    <property type="molecule type" value="Genomic_DNA"/>
</dbReference>
<evidence type="ECO:0000313" key="1">
    <source>
        <dbReference type="EMBL" id="KAI5425114.1"/>
    </source>
</evidence>
<accession>A0A9D4XQ78</accession>
<evidence type="ECO:0000313" key="2">
    <source>
        <dbReference type="Proteomes" id="UP001058974"/>
    </source>
</evidence>
<gene>
    <name evidence="1" type="ORF">KIW84_031060</name>
</gene>
<proteinExistence type="predicted"/>
<dbReference type="AlphaFoldDB" id="A0A9D4XQ78"/>
<protein>
    <submittedName>
        <fullName evidence="1">Uncharacterized protein</fullName>
    </submittedName>
</protein>
<dbReference type="Gramene" id="Psat03G0106000-T1">
    <property type="protein sequence ID" value="KAI5425114.1"/>
    <property type="gene ID" value="KIW84_031060"/>
</dbReference>
<sequence>MNLNFWRFELLNYKVVVTPSETNHNLDSDSEGDDIDVTTFKQLVSSLRYLCNIRHAIYRAVGMVSKFMSKPKWSHYHAAVRILRYIKGTLKYEDLKIKVNKSLKLMIDNKSTINRAKNSVLHERIKHIETKFPFLRSQVQNGVLEVMYCSTQKQLVDVLTKAIKTDQFLHLRDEISVISFE</sequence>
<dbReference type="Proteomes" id="UP001058974">
    <property type="component" value="Chromosome 3"/>
</dbReference>
<dbReference type="PANTHER" id="PTHR11439">
    <property type="entry name" value="GAG-POL-RELATED RETROTRANSPOSON"/>
    <property type="match status" value="1"/>
</dbReference>
<reference evidence="1 2" key="1">
    <citation type="journal article" date="2022" name="Nat. Genet.">
        <title>Improved pea reference genome and pan-genome highlight genomic features and evolutionary characteristics.</title>
        <authorList>
            <person name="Yang T."/>
            <person name="Liu R."/>
            <person name="Luo Y."/>
            <person name="Hu S."/>
            <person name="Wang D."/>
            <person name="Wang C."/>
            <person name="Pandey M.K."/>
            <person name="Ge S."/>
            <person name="Xu Q."/>
            <person name="Li N."/>
            <person name="Li G."/>
            <person name="Huang Y."/>
            <person name="Saxena R.K."/>
            <person name="Ji Y."/>
            <person name="Li M."/>
            <person name="Yan X."/>
            <person name="He Y."/>
            <person name="Liu Y."/>
            <person name="Wang X."/>
            <person name="Xiang C."/>
            <person name="Varshney R.K."/>
            <person name="Ding H."/>
            <person name="Gao S."/>
            <person name="Zong X."/>
        </authorList>
    </citation>
    <scope>NUCLEOTIDE SEQUENCE [LARGE SCALE GENOMIC DNA]</scope>
    <source>
        <strain evidence="1 2">cv. Zhongwan 6</strain>
    </source>
</reference>
<dbReference type="CDD" id="cd09272">
    <property type="entry name" value="RNase_HI_RT_Ty1"/>
    <property type="match status" value="1"/>
</dbReference>
<name>A0A9D4XQ78_PEA</name>
<organism evidence="1 2">
    <name type="scientific">Pisum sativum</name>
    <name type="common">Garden pea</name>
    <name type="synonym">Lathyrus oleraceus</name>
    <dbReference type="NCBI Taxonomy" id="3888"/>
    <lineage>
        <taxon>Eukaryota</taxon>
        <taxon>Viridiplantae</taxon>
        <taxon>Streptophyta</taxon>
        <taxon>Embryophyta</taxon>
        <taxon>Tracheophyta</taxon>
        <taxon>Spermatophyta</taxon>
        <taxon>Magnoliopsida</taxon>
        <taxon>eudicotyledons</taxon>
        <taxon>Gunneridae</taxon>
        <taxon>Pentapetalae</taxon>
        <taxon>rosids</taxon>
        <taxon>fabids</taxon>
        <taxon>Fabales</taxon>
        <taxon>Fabaceae</taxon>
        <taxon>Papilionoideae</taxon>
        <taxon>50 kb inversion clade</taxon>
        <taxon>NPAAA clade</taxon>
        <taxon>Hologalegina</taxon>
        <taxon>IRL clade</taxon>
        <taxon>Fabeae</taxon>
        <taxon>Lathyrus</taxon>
    </lineage>
</organism>
<dbReference type="PANTHER" id="PTHR11439:SF515">
    <property type="entry name" value="GAG-POL POLYPROTEIN"/>
    <property type="match status" value="1"/>
</dbReference>
<keyword evidence="2" id="KW-1185">Reference proteome</keyword>